<dbReference type="Pfam" id="PF03748">
    <property type="entry name" value="FliL"/>
    <property type="match status" value="1"/>
</dbReference>
<name>A0A0K8QPS6_9GAMM</name>
<evidence type="ECO:0000256" key="6">
    <source>
        <dbReference type="ARBA" id="ARBA00022692"/>
    </source>
</evidence>
<reference evidence="12" key="2">
    <citation type="submission" date="2015-08" db="EMBL/GenBank/DDBJ databases">
        <title>Complete DNA Sequence of Pseudomonas syringae pv. actinidiae, the Causal Agent of Kiwifruit Canker Disease.</title>
        <authorList>
            <person name="Rikkerink E.H.A."/>
            <person name="Fineran P.C."/>
        </authorList>
    </citation>
    <scope>NUCLEOTIDE SEQUENCE</scope>
    <source>
        <strain evidence="12">SkMP5</strain>
    </source>
</reference>
<accession>A0A0K8QPS6</accession>
<evidence type="ECO:0000256" key="8">
    <source>
        <dbReference type="ARBA" id="ARBA00022989"/>
    </source>
</evidence>
<evidence type="ECO:0000256" key="2">
    <source>
        <dbReference type="ARBA" id="ARBA00004162"/>
    </source>
</evidence>
<comment type="subcellular location">
    <subcellularLocation>
        <location evidence="10">Cell inner membrane</location>
    </subcellularLocation>
    <subcellularLocation>
        <location evidence="2">Cell membrane</location>
        <topology evidence="2">Single-pass membrane protein</topology>
    </subcellularLocation>
</comment>
<evidence type="ECO:0000256" key="3">
    <source>
        <dbReference type="ARBA" id="ARBA00008281"/>
    </source>
</evidence>
<evidence type="ECO:0000313" key="11">
    <source>
        <dbReference type="EMBL" id="GAN45478.1"/>
    </source>
</evidence>
<keyword evidence="7 10" id="KW-0283">Flagellar rotation</keyword>
<keyword evidence="8 10" id="KW-1133">Transmembrane helix</keyword>
<reference evidence="11" key="1">
    <citation type="submission" date="2015-03" db="EMBL/GenBank/DDBJ databases">
        <title>Draft genome sequence of Mizugakiibacter sediminis skMP5.</title>
        <authorList>
            <person name="Watanabe T."/>
            <person name="Kojima H."/>
            <person name="Fukui M."/>
        </authorList>
    </citation>
    <scope>NUCLEOTIDE SEQUENCE</scope>
    <source>
        <strain evidence="11">SkMP5</strain>
    </source>
</reference>
<dbReference type="GO" id="GO:0071978">
    <property type="term" value="P:bacterial-type flagellum-dependent swarming motility"/>
    <property type="evidence" value="ECO:0007669"/>
    <property type="project" value="TreeGrafter"/>
</dbReference>
<proteinExistence type="inferred from homology"/>
<dbReference type="RefSeq" id="WP_082306605.1">
    <property type="nucleotide sequence ID" value="NZ_DF970225.1"/>
</dbReference>
<keyword evidence="9 10" id="KW-0472">Membrane</keyword>
<evidence type="ECO:0000256" key="10">
    <source>
        <dbReference type="RuleBase" id="RU364125"/>
    </source>
</evidence>
<evidence type="ECO:0000256" key="5">
    <source>
        <dbReference type="ARBA" id="ARBA00022500"/>
    </source>
</evidence>
<keyword evidence="4" id="KW-1003">Cell membrane</keyword>
<keyword evidence="12" id="KW-0282">Flagellum</keyword>
<comment type="function">
    <text evidence="1 10">Controls the rotational direction of flagella during chemotaxis.</text>
</comment>
<dbReference type="STRING" id="1475481.GCA_000953855_02030"/>
<dbReference type="GO" id="GO:0009425">
    <property type="term" value="C:bacterial-type flagellum basal body"/>
    <property type="evidence" value="ECO:0007669"/>
    <property type="project" value="InterPro"/>
</dbReference>
<keyword evidence="13" id="KW-1185">Reference proteome</keyword>
<keyword evidence="12" id="KW-0969">Cilium</keyword>
<dbReference type="InterPro" id="IPR005503">
    <property type="entry name" value="FliL"/>
</dbReference>
<dbReference type="EMBL" id="DF970225">
    <property type="protein sequence ID" value="GAP66676.1"/>
    <property type="molecule type" value="Genomic_DNA"/>
</dbReference>
<evidence type="ECO:0000256" key="1">
    <source>
        <dbReference type="ARBA" id="ARBA00002254"/>
    </source>
</evidence>
<feature type="transmembrane region" description="Helical" evidence="10">
    <location>
        <begin position="24"/>
        <end position="46"/>
    </location>
</feature>
<dbReference type="PANTHER" id="PTHR35091">
    <property type="entry name" value="FLAGELLAR PROTEIN FLIL"/>
    <property type="match status" value="1"/>
</dbReference>
<dbReference type="PANTHER" id="PTHR35091:SF2">
    <property type="entry name" value="FLAGELLAR PROTEIN FLIL"/>
    <property type="match status" value="1"/>
</dbReference>
<dbReference type="OrthoDB" id="5616092at2"/>
<dbReference type="EMBL" id="DF952381">
    <property type="protein sequence ID" value="GAN45478.1"/>
    <property type="molecule type" value="Genomic_DNA"/>
</dbReference>
<dbReference type="GO" id="GO:0005886">
    <property type="term" value="C:plasma membrane"/>
    <property type="evidence" value="ECO:0007669"/>
    <property type="project" value="UniProtKB-SubCell"/>
</dbReference>
<dbReference type="GO" id="GO:0006935">
    <property type="term" value="P:chemotaxis"/>
    <property type="evidence" value="ECO:0007669"/>
    <property type="project" value="UniProtKB-KW"/>
</dbReference>
<evidence type="ECO:0000256" key="4">
    <source>
        <dbReference type="ARBA" id="ARBA00022475"/>
    </source>
</evidence>
<evidence type="ECO:0000313" key="12">
    <source>
        <dbReference type="EMBL" id="GAP66676.1"/>
    </source>
</evidence>
<dbReference type="Proteomes" id="UP000253740">
    <property type="component" value="Unassembled WGS sequence"/>
</dbReference>
<dbReference type="HOGENOM" id="CLU_099018_4_0_6"/>
<gene>
    <name evidence="11" type="ORF">MBSD_2027</name>
    <name evidence="12" type="ORF">MBSD_n1987</name>
</gene>
<evidence type="ECO:0000256" key="9">
    <source>
        <dbReference type="ARBA" id="ARBA00023136"/>
    </source>
</evidence>
<evidence type="ECO:0000256" key="7">
    <source>
        <dbReference type="ARBA" id="ARBA00022779"/>
    </source>
</evidence>
<sequence>MAAVEDSIEVAAEAEAPPAKRGRLLLIVGVLVVLLAGAGAGAWFAFGRAPAAQGKAAAAKPVAEPHYLALDPPFIVNFRDDDALRFLQVGVEVMARDQAALDTLKAEEPVARNALVLLFSSQDYKTLSSRDGKEKLRAEALTELQKIVRQRSGKPGLEAVYFTSFVMQ</sequence>
<comment type="similarity">
    <text evidence="3 10">Belongs to the FliL family.</text>
</comment>
<keyword evidence="10" id="KW-0997">Cell inner membrane</keyword>
<keyword evidence="6 10" id="KW-0812">Transmembrane</keyword>
<keyword evidence="12" id="KW-0966">Cell projection</keyword>
<protein>
    <recommendedName>
        <fullName evidence="10">Flagellar protein FliL</fullName>
    </recommendedName>
</protein>
<evidence type="ECO:0000313" key="13">
    <source>
        <dbReference type="Proteomes" id="UP000253740"/>
    </source>
</evidence>
<keyword evidence="5 10" id="KW-0145">Chemotaxis</keyword>
<dbReference type="AlphaFoldDB" id="A0A0K8QPS6"/>
<organism evidence="12">
    <name type="scientific">Mizugakiibacter sediminis</name>
    <dbReference type="NCBI Taxonomy" id="1475481"/>
    <lineage>
        <taxon>Bacteria</taxon>
        <taxon>Pseudomonadati</taxon>
        <taxon>Pseudomonadota</taxon>
        <taxon>Gammaproteobacteria</taxon>
        <taxon>Lysobacterales</taxon>
        <taxon>Rhodanobacteraceae</taxon>
        <taxon>Mizugakiibacter</taxon>
    </lineage>
</organism>